<reference evidence="2 3" key="1">
    <citation type="submission" date="2018-05" db="EMBL/GenBank/DDBJ databases">
        <title>Streptomyces venezuelae.</title>
        <authorList>
            <person name="Kim W."/>
            <person name="Lee N."/>
            <person name="Cho B.-K."/>
        </authorList>
    </citation>
    <scope>NUCLEOTIDE SEQUENCE [LARGE SCALE GENOMIC DNA]</scope>
    <source>
        <strain evidence="2 3">ATCC 14584</strain>
    </source>
</reference>
<dbReference type="SUPFAM" id="SSF160582">
    <property type="entry name" value="MbtH-like"/>
    <property type="match status" value="1"/>
</dbReference>
<evidence type="ECO:0000313" key="2">
    <source>
        <dbReference type="EMBL" id="QES38339.1"/>
    </source>
</evidence>
<dbReference type="GO" id="GO:0005829">
    <property type="term" value="C:cytosol"/>
    <property type="evidence" value="ECO:0007669"/>
    <property type="project" value="TreeGrafter"/>
</dbReference>
<evidence type="ECO:0000313" key="3">
    <source>
        <dbReference type="Proteomes" id="UP000322927"/>
    </source>
</evidence>
<sequence length="76" mass="8708">MTLAATQEQDGSAYRVVVNDEEQYALWPADRADPPGWRREGTTGTRARCLRRIEEVWTDMRPASLRRLMDGRATAQ</sequence>
<dbReference type="EMBL" id="CP029192">
    <property type="protein sequence ID" value="QES38339.1"/>
    <property type="molecule type" value="Genomic_DNA"/>
</dbReference>
<dbReference type="PANTHER" id="PTHR38444">
    <property type="entry name" value="ENTEROBACTIN BIOSYNTHESIS PROTEIN YBDZ"/>
    <property type="match status" value="1"/>
</dbReference>
<dbReference type="Gene3D" id="3.90.820.10">
    <property type="entry name" value="Structural Genomics, Unknown Function 30-nov-00 1gh9 Mol_id"/>
    <property type="match status" value="1"/>
</dbReference>
<dbReference type="Proteomes" id="UP000322927">
    <property type="component" value="Chromosome"/>
</dbReference>
<dbReference type="InterPro" id="IPR005153">
    <property type="entry name" value="MbtH-like_dom"/>
</dbReference>
<dbReference type="InterPro" id="IPR038020">
    <property type="entry name" value="MbtH-like_sf"/>
</dbReference>
<feature type="domain" description="MbtH-like" evidence="1">
    <location>
        <begin position="5"/>
        <end position="55"/>
    </location>
</feature>
<proteinExistence type="predicted"/>
<dbReference type="SMART" id="SM00923">
    <property type="entry name" value="MbtH"/>
    <property type="match status" value="1"/>
</dbReference>
<protein>
    <submittedName>
        <fullName evidence="2">MbtH family protein</fullName>
    </submittedName>
</protein>
<dbReference type="InterPro" id="IPR037407">
    <property type="entry name" value="MLP_fam"/>
</dbReference>
<gene>
    <name evidence="2" type="ORF">DEJ48_37345</name>
</gene>
<dbReference type="AlphaFoldDB" id="A0A5P2CC70"/>
<dbReference type="PANTHER" id="PTHR38444:SF1">
    <property type="entry name" value="ENTEROBACTIN BIOSYNTHESIS PROTEIN YBDZ"/>
    <property type="match status" value="1"/>
</dbReference>
<evidence type="ECO:0000259" key="1">
    <source>
        <dbReference type="SMART" id="SM00923"/>
    </source>
</evidence>
<organism evidence="2 3">
    <name type="scientific">Streptomyces venezuelae</name>
    <dbReference type="NCBI Taxonomy" id="54571"/>
    <lineage>
        <taxon>Bacteria</taxon>
        <taxon>Bacillati</taxon>
        <taxon>Actinomycetota</taxon>
        <taxon>Actinomycetes</taxon>
        <taxon>Kitasatosporales</taxon>
        <taxon>Streptomycetaceae</taxon>
        <taxon>Streptomyces</taxon>
    </lineage>
</organism>
<name>A0A5P2CC70_STRVZ</name>
<dbReference type="RefSeq" id="WP_150220532.1">
    <property type="nucleotide sequence ID" value="NZ_CP029192.1"/>
</dbReference>
<dbReference type="Pfam" id="PF03621">
    <property type="entry name" value="MbtH"/>
    <property type="match status" value="1"/>
</dbReference>
<dbReference type="OrthoDB" id="7584480at2"/>
<accession>A0A5P2CC70</accession>
<dbReference type="GO" id="GO:0019290">
    <property type="term" value="P:siderophore biosynthetic process"/>
    <property type="evidence" value="ECO:0007669"/>
    <property type="project" value="TreeGrafter"/>
</dbReference>